<dbReference type="Proteomes" id="UP000279271">
    <property type="component" value="Unassembled WGS sequence"/>
</dbReference>
<comment type="pathway">
    <text evidence="3">Lipid metabolism; sphingolipid metabolism.</text>
</comment>
<dbReference type="EC" id="4.1.2.27" evidence="14"/>
<organism evidence="19 21">
    <name type="scientific">Auxenochlorella protothecoides</name>
    <name type="common">Green microalga</name>
    <name type="synonym">Chlorella protothecoides</name>
    <dbReference type="NCBI Taxonomy" id="3075"/>
    <lineage>
        <taxon>Eukaryota</taxon>
        <taxon>Viridiplantae</taxon>
        <taxon>Chlorophyta</taxon>
        <taxon>core chlorophytes</taxon>
        <taxon>Trebouxiophyceae</taxon>
        <taxon>Chlorellales</taxon>
        <taxon>Chlorellaceae</taxon>
        <taxon>Auxenochlorella</taxon>
    </lineage>
</organism>
<evidence type="ECO:0000313" key="22">
    <source>
        <dbReference type="Proteomes" id="UP000279271"/>
    </source>
</evidence>
<dbReference type="GeneID" id="23615346"/>
<keyword evidence="9" id="KW-1133">Transmembrane helix</keyword>
<comment type="cofactor">
    <cofactor evidence="1 16 17">
        <name>pyridoxal 5'-phosphate</name>
        <dbReference type="ChEBI" id="CHEBI:597326"/>
    </cofactor>
</comment>
<evidence type="ECO:0000256" key="13">
    <source>
        <dbReference type="ARBA" id="ARBA00038302"/>
    </source>
</evidence>
<keyword evidence="5" id="KW-0812">Transmembrane</keyword>
<keyword evidence="8" id="KW-0746">Sphingolipid metabolism</keyword>
<evidence type="ECO:0000256" key="7">
    <source>
        <dbReference type="ARBA" id="ARBA00022898"/>
    </source>
</evidence>
<evidence type="ECO:0000256" key="11">
    <source>
        <dbReference type="ARBA" id="ARBA00023136"/>
    </source>
</evidence>
<dbReference type="EMBL" id="QOKY01000126">
    <property type="protein sequence ID" value="RMZ57662.1"/>
    <property type="molecule type" value="Genomic_DNA"/>
</dbReference>
<comment type="similarity">
    <text evidence="13">Belongs to the group II decarboxylase family. Sphingosine-1-phosphate lyase subfamily.</text>
</comment>
<accession>A0A087SHS1</accession>
<dbReference type="Gene3D" id="3.40.640.10">
    <property type="entry name" value="Type I PLP-dependent aspartate aminotransferase-like (Major domain)"/>
    <property type="match status" value="1"/>
</dbReference>
<dbReference type="Gene3D" id="3.90.1150.10">
    <property type="entry name" value="Aspartate Aminotransferase, domain 1"/>
    <property type="match status" value="1"/>
</dbReference>
<gene>
    <name evidence="20" type="ORF">APUTEX25_001862</name>
    <name evidence="19" type="ORF">F751_3955</name>
    <name evidence="18" type="ORF">g.7195</name>
</gene>
<dbReference type="Proteomes" id="UP000028924">
    <property type="component" value="Unassembled WGS sequence"/>
</dbReference>
<evidence type="ECO:0000256" key="6">
    <source>
        <dbReference type="ARBA" id="ARBA00022824"/>
    </source>
</evidence>
<reference evidence="19 21" key="1">
    <citation type="journal article" date="2014" name="BMC Genomics">
        <title>Oil accumulation mechanisms of the oleaginous microalga Chlorella protothecoides revealed through its genome, transcriptomes, and proteomes.</title>
        <authorList>
            <person name="Gao C."/>
            <person name="Wang Y."/>
            <person name="Shen Y."/>
            <person name="Yan D."/>
            <person name="He X."/>
            <person name="Dai J."/>
            <person name="Wu Q."/>
        </authorList>
    </citation>
    <scope>NUCLEOTIDE SEQUENCE [LARGE SCALE GENOMIC DNA]</scope>
    <source>
        <strain evidence="19 21">0710</strain>
    </source>
</reference>
<evidence type="ECO:0000256" key="17">
    <source>
        <dbReference type="RuleBase" id="RU000382"/>
    </source>
</evidence>
<evidence type="ECO:0000313" key="20">
    <source>
        <dbReference type="EMBL" id="RMZ57662.1"/>
    </source>
</evidence>
<evidence type="ECO:0000256" key="15">
    <source>
        <dbReference type="ARBA" id="ARBA00042568"/>
    </source>
</evidence>
<evidence type="ECO:0000313" key="21">
    <source>
        <dbReference type="Proteomes" id="UP000028924"/>
    </source>
</evidence>
<reference evidence="20" key="4">
    <citation type="submission" date="2018-10" db="EMBL/GenBank/DDBJ databases">
        <authorList>
            <person name="Hovde B."/>
            <person name="Zhang X."/>
        </authorList>
    </citation>
    <scope>NUCLEOTIDE SEQUENCE [LARGE SCALE GENOMIC DNA]</scope>
    <source>
        <strain evidence="20">UTEX 25</strain>
    </source>
</reference>
<dbReference type="InterPro" id="IPR015424">
    <property type="entry name" value="PyrdxlP-dep_Trfase"/>
</dbReference>
<comment type="subcellular location">
    <subcellularLocation>
        <location evidence="2">Endoplasmic reticulum membrane</location>
        <topology evidence="2">Single-pass membrane protein</topology>
    </subcellularLocation>
</comment>
<dbReference type="GO" id="GO:0030170">
    <property type="term" value="F:pyridoxal phosphate binding"/>
    <property type="evidence" value="ECO:0007669"/>
    <property type="project" value="InterPro"/>
</dbReference>
<evidence type="ECO:0000256" key="3">
    <source>
        <dbReference type="ARBA" id="ARBA00004760"/>
    </source>
</evidence>
<dbReference type="GO" id="GO:0005789">
    <property type="term" value="C:endoplasmic reticulum membrane"/>
    <property type="evidence" value="ECO:0007669"/>
    <property type="project" value="UniProtKB-SubCell"/>
</dbReference>
<evidence type="ECO:0000256" key="5">
    <source>
        <dbReference type="ARBA" id="ARBA00022692"/>
    </source>
</evidence>
<dbReference type="KEGG" id="apro:F751_3955"/>
<dbReference type="GO" id="GO:0019752">
    <property type="term" value="P:carboxylic acid metabolic process"/>
    <property type="evidence" value="ECO:0007669"/>
    <property type="project" value="InterPro"/>
</dbReference>
<dbReference type="SUPFAM" id="SSF53383">
    <property type="entry name" value="PLP-dependent transferases"/>
    <property type="match status" value="1"/>
</dbReference>
<dbReference type="FunFam" id="3.40.640.10:FF:000020">
    <property type="entry name" value="sphingosine-1-phosphate lyase 1"/>
    <property type="match status" value="1"/>
</dbReference>
<dbReference type="InterPro" id="IPR015421">
    <property type="entry name" value="PyrdxlP-dep_Trfase_major"/>
</dbReference>
<dbReference type="Gene3D" id="6.10.140.2150">
    <property type="match status" value="1"/>
</dbReference>
<reference evidence="20" key="5">
    <citation type="submission" date="2018-11" db="EMBL/GenBank/DDBJ databases">
        <title>Characterization of plant carbon substrate utilization by Auxenochlorella protothecoides.</title>
        <authorList>
            <person name="Vogler B.W."/>
            <person name="Starkenburg S.R."/>
            <person name="Sudasinghe N."/>
            <person name="Schambach J.Y."/>
            <person name="Rollin J.A."/>
            <person name="Pattathil S."/>
            <person name="Barry A.N."/>
        </authorList>
    </citation>
    <scope>NUCLEOTIDE SEQUENCE [LARGE SCALE GENOMIC DNA]</scope>
    <source>
        <strain evidence="20">UTEX 25</strain>
    </source>
</reference>
<keyword evidence="6" id="KW-0256">Endoplasmic reticulum</keyword>
<sequence>MKMGSLTGNLEYIYQDAVRAYAGTLKPVVARHWAALAPALQPLADKLCLCVDSLLEDINASLGLWAPWQLVLLTVVATALLSWVLDAAQHAKHTLQDKGVTQVLARLAFRLPVLRGIVAAKEQKVVDDLEESMKKGAAPDALHELPPAGTPAADLKRRLGAKGLEDHQFKEGASTVSGVLYMAGREHLELLEAAYSTFSMTNPMHANLFPAVRRMEVEVVRMTASILGGGPLGDPGVCGAMTSGGTESILTAVKASRDYMAATRGITSPEMIVAVSAHAAFIKAAEYFGIRLIRLPVGKDYRLGGRAVRRAISRNTVLVVASAPGFPHGVMDHVTEIAAAAAARGVPCHVDCCLGGFVLPFAARLGRRVPPFDFSVPGVTSISADTHKFGQGHKGTSVVLYRSKDIRKYQYTSITDWTGGLYISPGFAGSRSGALIATAWASLVHLGEDGFLEATSAILAAADEFQAGVRAIPGMEVLDSPEGSVVAVRSTNRSVDIYEVNDLMTRRGWHLSPLQSPPAVHICFTAAHTGPDTVRRLVDDLAECTAEVAAAPGTKAEGGTAPMYGAAAAMPDRSVVGRFLVAYQDLLLDSC</sequence>
<dbReference type="EMBL" id="GDKF01010624">
    <property type="protein sequence ID" value="JAT67998.1"/>
    <property type="molecule type" value="Transcribed_RNA"/>
</dbReference>
<dbReference type="GO" id="GO:0030149">
    <property type="term" value="P:sphingolipid catabolic process"/>
    <property type="evidence" value="ECO:0007669"/>
    <property type="project" value="TreeGrafter"/>
</dbReference>
<evidence type="ECO:0000256" key="9">
    <source>
        <dbReference type="ARBA" id="ARBA00022989"/>
    </source>
</evidence>
<dbReference type="RefSeq" id="XP_011398167.1">
    <property type="nucleotide sequence ID" value="XM_011399865.1"/>
</dbReference>
<evidence type="ECO:0000256" key="14">
    <source>
        <dbReference type="ARBA" id="ARBA00038965"/>
    </source>
</evidence>
<reference evidence="22" key="3">
    <citation type="journal article" date="2018" name="Algal Res.">
        <title>Characterization of plant carbon substrate utilization by Auxenochlorella protothecoides.</title>
        <authorList>
            <person name="Vogler B.W."/>
            <person name="Starkenburg S.R."/>
            <person name="Sudasinghe N."/>
            <person name="Schambach J.Y."/>
            <person name="Rollin J.A."/>
            <person name="Pattathil S."/>
            <person name="Barry A.N."/>
        </authorList>
    </citation>
    <scope>NUCLEOTIDE SEQUENCE [LARGE SCALE GENOMIC DNA]</scope>
    <source>
        <strain evidence="22">UTEX 25</strain>
    </source>
</reference>
<evidence type="ECO:0000256" key="12">
    <source>
        <dbReference type="ARBA" id="ARBA00023239"/>
    </source>
</evidence>
<dbReference type="AlphaFoldDB" id="A0A087SHS1"/>
<dbReference type="STRING" id="3075.A0A087SHS1"/>
<keyword evidence="21" id="KW-1185">Reference proteome</keyword>
<dbReference type="GO" id="GO:0008117">
    <property type="term" value="F:sphinganine-1-phosphate aldolase activity"/>
    <property type="evidence" value="ECO:0007669"/>
    <property type="project" value="UniProtKB-EC"/>
</dbReference>
<dbReference type="InterPro" id="IPR015422">
    <property type="entry name" value="PyrdxlP-dep_Trfase_small"/>
</dbReference>
<dbReference type="EMBL" id="KL662114">
    <property type="protein sequence ID" value="KFM25275.1"/>
    <property type="molecule type" value="Genomic_DNA"/>
</dbReference>
<evidence type="ECO:0000313" key="18">
    <source>
        <dbReference type="EMBL" id="JAT67998.1"/>
    </source>
</evidence>
<dbReference type="InterPro" id="IPR002129">
    <property type="entry name" value="PyrdxlP-dep_de-COase"/>
</dbReference>
<name>A0A087SHS1_AUXPR</name>
<keyword evidence="7 16" id="KW-0663">Pyridoxal phosphate</keyword>
<dbReference type="InterPro" id="IPR050477">
    <property type="entry name" value="GrpII_AminoAcid_Decarb"/>
</dbReference>
<dbReference type="OrthoDB" id="10254570at2759"/>
<evidence type="ECO:0000256" key="2">
    <source>
        <dbReference type="ARBA" id="ARBA00004389"/>
    </source>
</evidence>
<dbReference type="PANTHER" id="PTHR42735">
    <property type="match status" value="1"/>
</dbReference>
<dbReference type="eggNOG" id="KOG1383">
    <property type="taxonomic scope" value="Eukaryota"/>
</dbReference>
<evidence type="ECO:0000256" key="4">
    <source>
        <dbReference type="ARBA" id="ARBA00004991"/>
    </source>
</evidence>
<evidence type="ECO:0000313" key="19">
    <source>
        <dbReference type="EMBL" id="KFM25275.1"/>
    </source>
</evidence>
<proteinExistence type="inferred from homology"/>
<evidence type="ECO:0000256" key="8">
    <source>
        <dbReference type="ARBA" id="ARBA00022919"/>
    </source>
</evidence>
<keyword evidence="11" id="KW-0472">Membrane</keyword>
<reference evidence="18" key="2">
    <citation type="submission" date="2015-08" db="EMBL/GenBank/DDBJ databases">
        <authorList>
            <person name="Babu N.S."/>
            <person name="Beckwith C.J."/>
            <person name="Beseler K.G."/>
            <person name="Brison A."/>
            <person name="Carone J.V."/>
            <person name="Caskin T.P."/>
            <person name="Diamond M."/>
            <person name="Durham M.E."/>
            <person name="Foxe J.M."/>
            <person name="Go M."/>
            <person name="Henderson B.A."/>
            <person name="Jones I.B."/>
            <person name="McGettigan J.A."/>
            <person name="Micheletti S.J."/>
            <person name="Nasrallah M.E."/>
            <person name="Ortiz D."/>
            <person name="Piller C.R."/>
            <person name="Privatt S.R."/>
            <person name="Schneider S.L."/>
            <person name="Sharp S."/>
            <person name="Smith T.C."/>
            <person name="Stanton J.D."/>
            <person name="Ullery H.E."/>
            <person name="Wilson R.J."/>
            <person name="Serrano M.G."/>
            <person name="Buck G."/>
            <person name="Lee V."/>
            <person name="Wang Y."/>
            <person name="Carvalho R."/>
            <person name="Voegtly L."/>
            <person name="Shi R."/>
            <person name="Duckworth R."/>
            <person name="Johnson A."/>
            <person name="Loviza R."/>
            <person name="Walstead R."/>
            <person name="Shah Z."/>
            <person name="Kiflezghi M."/>
            <person name="Wade K."/>
            <person name="Ball S.L."/>
            <person name="Bradley K.W."/>
            <person name="Asai D.J."/>
            <person name="Bowman C.A."/>
            <person name="Russell D.A."/>
            <person name="Pope W.H."/>
            <person name="Jacobs-Sera D."/>
            <person name="Hendrix R.W."/>
            <person name="Hatfull G.F."/>
        </authorList>
    </citation>
    <scope>NUCLEOTIDE SEQUENCE</scope>
</reference>
<evidence type="ECO:0000256" key="1">
    <source>
        <dbReference type="ARBA" id="ARBA00001933"/>
    </source>
</evidence>
<dbReference type="PANTHER" id="PTHR42735:SF6">
    <property type="entry name" value="SPHINGOSINE-1-PHOSPHATE LYASE 1"/>
    <property type="match status" value="1"/>
</dbReference>
<evidence type="ECO:0000256" key="16">
    <source>
        <dbReference type="PIRSR" id="PIRSR602129-50"/>
    </source>
</evidence>
<dbReference type="Pfam" id="PF00282">
    <property type="entry name" value="Pyridoxal_deC"/>
    <property type="match status" value="1"/>
</dbReference>
<keyword evidence="12 17" id="KW-0456">Lyase</keyword>
<feature type="modified residue" description="N6-(pyridoxal phosphate)lysine" evidence="16">
    <location>
        <position position="388"/>
    </location>
</feature>
<keyword evidence="10" id="KW-0443">Lipid metabolism</keyword>
<evidence type="ECO:0000256" key="10">
    <source>
        <dbReference type="ARBA" id="ARBA00023098"/>
    </source>
</evidence>
<comment type="pathway">
    <text evidence="4">Sphingolipid metabolism.</text>
</comment>
<protein>
    <recommendedName>
        <fullName evidence="14">sphinganine-1-phosphate aldolase</fullName>
        <ecNumber evidence="14">4.1.2.27</ecNumber>
    </recommendedName>
    <alternativeName>
        <fullName evidence="15">Sphingosine-1-phosphate aldolase</fullName>
    </alternativeName>
</protein>